<name>A0A9P6AVK9_9AGAM</name>
<keyword evidence="2" id="KW-1185">Reference proteome</keyword>
<dbReference type="EMBL" id="MU128982">
    <property type="protein sequence ID" value="KAF9512727.1"/>
    <property type="molecule type" value="Genomic_DNA"/>
</dbReference>
<dbReference type="AlphaFoldDB" id="A0A9P6AVK9"/>
<proteinExistence type="predicted"/>
<dbReference type="OrthoDB" id="3268409at2759"/>
<comment type="caution">
    <text evidence="1">The sequence shown here is derived from an EMBL/GenBank/DDBJ whole genome shotgun (WGS) entry which is preliminary data.</text>
</comment>
<organism evidence="1 2">
    <name type="scientific">Hydnum rufescens UP504</name>
    <dbReference type="NCBI Taxonomy" id="1448309"/>
    <lineage>
        <taxon>Eukaryota</taxon>
        <taxon>Fungi</taxon>
        <taxon>Dikarya</taxon>
        <taxon>Basidiomycota</taxon>
        <taxon>Agaricomycotina</taxon>
        <taxon>Agaricomycetes</taxon>
        <taxon>Cantharellales</taxon>
        <taxon>Hydnaceae</taxon>
        <taxon>Hydnum</taxon>
    </lineage>
</organism>
<sequence length="567" mass="64241">MRLIVPIDLSSCPTILMLCSGPHTHPIPTPTSAPNTELQILSQLLLWTGENLAGMTARGAQHDIIINRLLGLLLPDISEPGLGDLHVSFYNKSYLGRMIQNVKDKVFPDGNGWKGLVAYEKHQSVDGPENKYIRRLVDYGLGGTRLMVSMFPEQSRWLQEASELMVDTSFKRLCGDWKEFTIDGYNSCLQTTIMYVTVMVLKEDAETHRKMLHLIDDIVLEDTGRCLRFAHIHYDDDISQIPNSAYVAKDVIIADSHHGQALAQLSHSENHDAASHHTQWSYHRSLDAYAHLRKIYRLCKVHGLRNIDEMRLDYVTATGMKSLWCLRHPNWDGAIQIIMKSARAKKWLDEKLASPFALAGMCWEKSDMSLLMWTVSRDSTNVGKAAHMDTYREGLRLTLLVAMLRGQRLALNKQKSREIAVTTGIRETNRSGNARERATLASRWNMSAKLFAMKHVDDDLLAHNETMQTLHNQLMQNLEVVQHAASGFPSSSSSNQTYSSATVRQAERKIWTIQTTIDKAEPKAQLSIQHGSESVKLWKYFSRVTTNQFYATPLPTCHTSGSQQHKY</sequence>
<gene>
    <name evidence="1" type="ORF">BS47DRAFT_1393891</name>
</gene>
<evidence type="ECO:0000313" key="1">
    <source>
        <dbReference type="EMBL" id="KAF9512727.1"/>
    </source>
</evidence>
<reference evidence="1" key="1">
    <citation type="journal article" date="2020" name="Nat. Commun.">
        <title>Large-scale genome sequencing of mycorrhizal fungi provides insights into the early evolution of symbiotic traits.</title>
        <authorList>
            <person name="Miyauchi S."/>
            <person name="Kiss E."/>
            <person name="Kuo A."/>
            <person name="Drula E."/>
            <person name="Kohler A."/>
            <person name="Sanchez-Garcia M."/>
            <person name="Morin E."/>
            <person name="Andreopoulos B."/>
            <person name="Barry K.W."/>
            <person name="Bonito G."/>
            <person name="Buee M."/>
            <person name="Carver A."/>
            <person name="Chen C."/>
            <person name="Cichocki N."/>
            <person name="Clum A."/>
            <person name="Culley D."/>
            <person name="Crous P.W."/>
            <person name="Fauchery L."/>
            <person name="Girlanda M."/>
            <person name="Hayes R.D."/>
            <person name="Keri Z."/>
            <person name="LaButti K."/>
            <person name="Lipzen A."/>
            <person name="Lombard V."/>
            <person name="Magnuson J."/>
            <person name="Maillard F."/>
            <person name="Murat C."/>
            <person name="Nolan M."/>
            <person name="Ohm R.A."/>
            <person name="Pangilinan J."/>
            <person name="Pereira M.F."/>
            <person name="Perotto S."/>
            <person name="Peter M."/>
            <person name="Pfister S."/>
            <person name="Riley R."/>
            <person name="Sitrit Y."/>
            <person name="Stielow J.B."/>
            <person name="Szollosi G."/>
            <person name="Zifcakova L."/>
            <person name="Stursova M."/>
            <person name="Spatafora J.W."/>
            <person name="Tedersoo L."/>
            <person name="Vaario L.M."/>
            <person name="Yamada A."/>
            <person name="Yan M."/>
            <person name="Wang P."/>
            <person name="Xu J."/>
            <person name="Bruns T."/>
            <person name="Baldrian P."/>
            <person name="Vilgalys R."/>
            <person name="Dunand C."/>
            <person name="Henrissat B."/>
            <person name="Grigoriev I.V."/>
            <person name="Hibbett D."/>
            <person name="Nagy L.G."/>
            <person name="Martin F.M."/>
        </authorList>
    </citation>
    <scope>NUCLEOTIDE SEQUENCE</scope>
    <source>
        <strain evidence="1">UP504</strain>
    </source>
</reference>
<accession>A0A9P6AVK9</accession>
<protein>
    <submittedName>
        <fullName evidence="1">Uncharacterized protein</fullName>
    </submittedName>
</protein>
<evidence type="ECO:0000313" key="2">
    <source>
        <dbReference type="Proteomes" id="UP000886523"/>
    </source>
</evidence>
<dbReference type="Proteomes" id="UP000886523">
    <property type="component" value="Unassembled WGS sequence"/>
</dbReference>